<accession>A0A2J8AHT5</accession>
<reference evidence="2 3" key="1">
    <citation type="journal article" date="2017" name="Mol. Biol. Evol.">
        <title>The 4-celled Tetrabaena socialis nuclear genome reveals the essential components for genetic control of cell number at the origin of multicellularity in the volvocine lineage.</title>
        <authorList>
            <person name="Featherston J."/>
            <person name="Arakaki Y."/>
            <person name="Hanschen E.R."/>
            <person name="Ferris P.J."/>
            <person name="Michod R.E."/>
            <person name="Olson B.J.S.C."/>
            <person name="Nozaki H."/>
            <person name="Durand P.M."/>
        </authorList>
    </citation>
    <scope>NUCLEOTIDE SEQUENCE [LARGE SCALE GENOMIC DNA]</scope>
    <source>
        <strain evidence="2 3">NIES-571</strain>
    </source>
</reference>
<organism evidence="2 3">
    <name type="scientific">Tetrabaena socialis</name>
    <dbReference type="NCBI Taxonomy" id="47790"/>
    <lineage>
        <taxon>Eukaryota</taxon>
        <taxon>Viridiplantae</taxon>
        <taxon>Chlorophyta</taxon>
        <taxon>core chlorophytes</taxon>
        <taxon>Chlorophyceae</taxon>
        <taxon>CS clade</taxon>
        <taxon>Chlamydomonadales</taxon>
        <taxon>Tetrabaenaceae</taxon>
        <taxon>Tetrabaena</taxon>
    </lineage>
</organism>
<evidence type="ECO:0000313" key="3">
    <source>
        <dbReference type="Proteomes" id="UP000236333"/>
    </source>
</evidence>
<dbReference type="Proteomes" id="UP000236333">
    <property type="component" value="Unassembled WGS sequence"/>
</dbReference>
<feature type="compositionally biased region" description="Polar residues" evidence="1">
    <location>
        <begin position="130"/>
        <end position="153"/>
    </location>
</feature>
<feature type="compositionally biased region" description="Low complexity" evidence="1">
    <location>
        <begin position="157"/>
        <end position="173"/>
    </location>
</feature>
<dbReference type="AlphaFoldDB" id="A0A2J8AHT5"/>
<name>A0A2J8AHT5_9CHLO</name>
<sequence length="274" mass="26856">MPARSTNWSRGEAQAPGEAAAGGAEAEAAGEAAGGEAAEEAGAAESGRAAARSTRPKPCRKAAQVRQGQQPRSGGAASDMPCMSYAPPMSTALSSMPLGAKGAAPGKRCAPALVGCASAAGPSPGPPDCTTRSPQMSRRTSRGVGSSQCTSGRVDSHASAAATSGAPTTTCSSRPRARSTGGQEGAGAGVSAVALPPSELLTGAVGGEGGCARSWAAVRRLAASGSCQAAAMAEARAWAEAGVQAGQKSWAVMTDLATLPAHNRTTNPWITGNQ</sequence>
<gene>
    <name evidence="2" type="ORF">TSOC_001005</name>
</gene>
<evidence type="ECO:0000256" key="1">
    <source>
        <dbReference type="SAM" id="MobiDB-lite"/>
    </source>
</evidence>
<proteinExistence type="predicted"/>
<feature type="compositionally biased region" description="Low complexity" evidence="1">
    <location>
        <begin position="11"/>
        <end position="51"/>
    </location>
</feature>
<dbReference type="EMBL" id="PGGS01000015">
    <property type="protein sequence ID" value="PNH12067.1"/>
    <property type="molecule type" value="Genomic_DNA"/>
</dbReference>
<keyword evidence="3" id="KW-1185">Reference proteome</keyword>
<protein>
    <submittedName>
        <fullName evidence="2">Uncharacterized protein</fullName>
    </submittedName>
</protein>
<comment type="caution">
    <text evidence="2">The sequence shown here is derived from an EMBL/GenBank/DDBJ whole genome shotgun (WGS) entry which is preliminary data.</text>
</comment>
<evidence type="ECO:0000313" key="2">
    <source>
        <dbReference type="EMBL" id="PNH12067.1"/>
    </source>
</evidence>
<feature type="region of interest" description="Disordered" evidence="1">
    <location>
        <begin position="1"/>
        <end position="82"/>
    </location>
</feature>
<feature type="region of interest" description="Disordered" evidence="1">
    <location>
        <begin position="120"/>
        <end position="189"/>
    </location>
</feature>